<sequence length="187" mass="20470">MPRRPKKNRIKAAHECPSNPKRVTRDGRIVTCGNCKKVGHNHTNCKNEAFVKQGPSRKRGRPRKILDDGDINPYRPRKRITSQSQPSIPPPTPNQSQSSVVSVSCTAPPPFVAMSPSSVSSGRGRGRRGCPPGRGRGRRGRPPGRGQARKKVTVPRGQGVYMCPFSDRVFECWGPKSKEIGGGSQPK</sequence>
<proteinExistence type="predicted"/>
<evidence type="ECO:0000256" key="1">
    <source>
        <dbReference type="SAM" id="MobiDB-lite"/>
    </source>
</evidence>
<feature type="compositionally biased region" description="Low complexity" evidence="1">
    <location>
        <begin position="94"/>
        <end position="104"/>
    </location>
</feature>
<organism evidence="2 3">
    <name type="scientific">Camelina sativa</name>
    <name type="common">False flax</name>
    <name type="synonym">Myagrum sativum</name>
    <dbReference type="NCBI Taxonomy" id="90675"/>
    <lineage>
        <taxon>Eukaryota</taxon>
        <taxon>Viridiplantae</taxon>
        <taxon>Streptophyta</taxon>
        <taxon>Embryophyta</taxon>
        <taxon>Tracheophyta</taxon>
        <taxon>Spermatophyta</taxon>
        <taxon>Magnoliopsida</taxon>
        <taxon>eudicotyledons</taxon>
        <taxon>Gunneridae</taxon>
        <taxon>Pentapetalae</taxon>
        <taxon>rosids</taxon>
        <taxon>malvids</taxon>
        <taxon>Brassicales</taxon>
        <taxon>Brassicaceae</taxon>
        <taxon>Camelineae</taxon>
        <taxon>Camelina</taxon>
    </lineage>
</organism>
<feature type="compositionally biased region" description="Basic residues" evidence="1">
    <location>
        <begin position="1"/>
        <end position="11"/>
    </location>
</feature>
<protein>
    <submittedName>
        <fullName evidence="3">Uncharacterized protein LOC104706749</fullName>
    </submittedName>
</protein>
<reference evidence="2" key="1">
    <citation type="journal article" date="2014" name="Nat. Commun.">
        <title>The emerging biofuel crop Camelina sativa retains a highly undifferentiated hexaploid genome structure.</title>
        <authorList>
            <person name="Kagale S."/>
            <person name="Koh C."/>
            <person name="Nixon J."/>
            <person name="Bollina V."/>
            <person name="Clarke W.E."/>
            <person name="Tuteja R."/>
            <person name="Spillane C."/>
            <person name="Robinson S.J."/>
            <person name="Links M.G."/>
            <person name="Clarke C."/>
            <person name="Higgins E.E."/>
            <person name="Huebert T."/>
            <person name="Sharpe A.G."/>
            <person name="Parkin I.A."/>
        </authorList>
    </citation>
    <scope>NUCLEOTIDE SEQUENCE [LARGE SCALE GENOMIC DNA]</scope>
    <source>
        <strain evidence="2">cv. DH55</strain>
    </source>
</reference>
<dbReference type="GeneID" id="104706749"/>
<feature type="region of interest" description="Disordered" evidence="1">
    <location>
        <begin position="49"/>
        <end position="155"/>
    </location>
</feature>
<name>A0ABM0T5Q6_CAMSA</name>
<keyword evidence="2" id="KW-1185">Reference proteome</keyword>
<evidence type="ECO:0000313" key="3">
    <source>
        <dbReference type="RefSeq" id="XP_010421266.1"/>
    </source>
</evidence>
<dbReference type="RefSeq" id="XP_010421266.1">
    <property type="nucleotide sequence ID" value="XM_010422964.2"/>
</dbReference>
<gene>
    <name evidence="3" type="primary">LOC104706749</name>
</gene>
<reference evidence="3" key="2">
    <citation type="submission" date="2025-08" db="UniProtKB">
        <authorList>
            <consortium name="RefSeq"/>
        </authorList>
    </citation>
    <scope>IDENTIFICATION</scope>
    <source>
        <tissue evidence="3">Leaf</tissue>
    </source>
</reference>
<accession>A0ABM0T5Q6</accession>
<evidence type="ECO:0000313" key="2">
    <source>
        <dbReference type="Proteomes" id="UP000694864"/>
    </source>
</evidence>
<feature type="region of interest" description="Disordered" evidence="1">
    <location>
        <begin position="1"/>
        <end position="25"/>
    </location>
</feature>
<feature type="compositionally biased region" description="Basic residues" evidence="1">
    <location>
        <begin position="135"/>
        <end position="153"/>
    </location>
</feature>
<dbReference type="Proteomes" id="UP000694864">
    <property type="component" value="Chromosome 8"/>
</dbReference>